<keyword evidence="1" id="KW-1133">Transmembrane helix</keyword>
<name>A0A062V8S2_9PROT</name>
<evidence type="ECO:0000256" key="1">
    <source>
        <dbReference type="SAM" id="Phobius"/>
    </source>
</evidence>
<proteinExistence type="predicted"/>
<sequence>MNPQRPKRPSEKTAQDLAQDAGFQLLVGQMRQARAAQARFAGRMAAVFTGAGIAAVYLIVSSLSE</sequence>
<dbReference type="RefSeq" id="WP_035597181.1">
    <property type="nucleotide sequence ID" value="NZ_ARYM01000009.1"/>
</dbReference>
<dbReference type="AlphaFoldDB" id="A0A062V8S2"/>
<keyword evidence="3" id="KW-1185">Reference proteome</keyword>
<dbReference type="Proteomes" id="UP000027100">
    <property type="component" value="Unassembled WGS sequence"/>
</dbReference>
<keyword evidence="1" id="KW-0472">Membrane</keyword>
<accession>A0A062V8S2</accession>
<reference evidence="2 3" key="1">
    <citation type="journal article" date="2014" name="Antonie Van Leeuwenhoek">
        <title>Hyphomonas beringensis sp. nov. and Hyphomonas chukchiensis sp. nov., isolated from surface seawater of the Bering Sea and Chukchi Sea.</title>
        <authorList>
            <person name="Li C."/>
            <person name="Lai Q."/>
            <person name="Li G."/>
            <person name="Dong C."/>
            <person name="Wang J."/>
            <person name="Liao Y."/>
            <person name="Shao Z."/>
        </authorList>
    </citation>
    <scope>NUCLEOTIDE SEQUENCE [LARGE SCALE GENOMIC DNA]</scope>
    <source>
        <strain evidence="2 3">PS728</strain>
    </source>
</reference>
<evidence type="ECO:0000313" key="3">
    <source>
        <dbReference type="Proteomes" id="UP000027100"/>
    </source>
</evidence>
<gene>
    <name evidence="2" type="ORF">HPO_08633</name>
</gene>
<protein>
    <submittedName>
        <fullName evidence="2">Uncharacterized protein</fullName>
    </submittedName>
</protein>
<feature type="transmembrane region" description="Helical" evidence="1">
    <location>
        <begin position="40"/>
        <end position="60"/>
    </location>
</feature>
<comment type="caution">
    <text evidence="2">The sequence shown here is derived from an EMBL/GenBank/DDBJ whole genome shotgun (WGS) entry which is preliminary data.</text>
</comment>
<dbReference type="EMBL" id="ARYM01000009">
    <property type="protein sequence ID" value="KCZ98607.1"/>
    <property type="molecule type" value="Genomic_DNA"/>
</dbReference>
<keyword evidence="1" id="KW-0812">Transmembrane</keyword>
<dbReference type="PATRIC" id="fig|1280954.3.peg.1749"/>
<organism evidence="2 3">
    <name type="scientific">Hyphomonas polymorpha PS728</name>
    <dbReference type="NCBI Taxonomy" id="1280954"/>
    <lineage>
        <taxon>Bacteria</taxon>
        <taxon>Pseudomonadati</taxon>
        <taxon>Pseudomonadota</taxon>
        <taxon>Alphaproteobacteria</taxon>
        <taxon>Hyphomonadales</taxon>
        <taxon>Hyphomonadaceae</taxon>
        <taxon>Hyphomonas</taxon>
    </lineage>
</organism>
<evidence type="ECO:0000313" key="2">
    <source>
        <dbReference type="EMBL" id="KCZ98607.1"/>
    </source>
</evidence>